<dbReference type="OrthoDB" id="9778875at2"/>
<proteinExistence type="predicted"/>
<keyword evidence="3 6" id="KW-1133">Transmembrane helix</keyword>
<evidence type="ECO:0000259" key="7">
    <source>
        <dbReference type="PROSITE" id="PS50850"/>
    </source>
</evidence>
<feature type="region of interest" description="Disordered" evidence="5">
    <location>
        <begin position="207"/>
        <end position="229"/>
    </location>
</feature>
<feature type="transmembrane region" description="Helical" evidence="6">
    <location>
        <begin position="171"/>
        <end position="193"/>
    </location>
</feature>
<evidence type="ECO:0000256" key="3">
    <source>
        <dbReference type="ARBA" id="ARBA00022989"/>
    </source>
</evidence>
<feature type="compositionally biased region" description="Acidic residues" evidence="5">
    <location>
        <begin position="213"/>
        <end position="222"/>
    </location>
</feature>
<protein>
    <submittedName>
        <fullName evidence="8">MFS transporter</fullName>
    </submittedName>
</protein>
<feature type="transmembrane region" description="Helical" evidence="6">
    <location>
        <begin position="261"/>
        <end position="281"/>
    </location>
</feature>
<evidence type="ECO:0000256" key="2">
    <source>
        <dbReference type="ARBA" id="ARBA00022692"/>
    </source>
</evidence>
<feature type="transmembrane region" description="Helical" evidence="6">
    <location>
        <begin position="423"/>
        <end position="449"/>
    </location>
</feature>
<feature type="transmembrane region" description="Helical" evidence="6">
    <location>
        <begin position="110"/>
        <end position="131"/>
    </location>
</feature>
<keyword evidence="9" id="KW-1185">Reference proteome</keyword>
<feature type="transmembrane region" description="Helical" evidence="6">
    <location>
        <begin position="52"/>
        <end position="72"/>
    </location>
</feature>
<dbReference type="PANTHER" id="PTHR23501">
    <property type="entry name" value="MAJOR FACILITATOR SUPERFAMILY"/>
    <property type="match status" value="1"/>
</dbReference>
<evidence type="ECO:0000256" key="1">
    <source>
        <dbReference type="ARBA" id="ARBA00004651"/>
    </source>
</evidence>
<dbReference type="InterPro" id="IPR011701">
    <property type="entry name" value="MFS"/>
</dbReference>
<evidence type="ECO:0000256" key="5">
    <source>
        <dbReference type="SAM" id="MobiDB-lite"/>
    </source>
</evidence>
<feature type="transmembrane region" description="Helical" evidence="6">
    <location>
        <begin position="293"/>
        <end position="309"/>
    </location>
</feature>
<dbReference type="RefSeq" id="WP_109230094.1">
    <property type="nucleotide sequence ID" value="NZ_PYHR01000002.1"/>
</dbReference>
<gene>
    <name evidence="8" type="ORF">C8046_14725</name>
</gene>
<dbReference type="AlphaFoldDB" id="A0A2U1ZXL8"/>
<dbReference type="Pfam" id="PF07690">
    <property type="entry name" value="MFS_1"/>
    <property type="match status" value="1"/>
</dbReference>
<sequence>MTTSTTAEPTSILDPRLRWTTVGALSMVLLAAFEAMAVTTIMPAVSRDLDGAALYSVAFSATLAASIVGMVVAGRWSDRSGPGAPLVTAVGTFFAGLLAAGLATSMETFIVGRFLQGLGGGALTVCLYVVVARLYPPALHPKVFGAFAAAWVIPSMVGPFVAGVVADQLSWHWVFLGVAALVLLALASMASALREILRAGAGGTVAEGATDAPADEPVDAPADEPAPAPPAVRSGVAVLLALVVAGGLIALGTSAEVIEGHASWLMAAAAVAVVVVAVRPLLPRGTLLARPGLPATILVRGTIAAAYFGTEVYLPLMLQREYELSSSRAGLILTVGALSWATGSNLQARLTHVAPQRILTAGATMVLTGITVQIATAAADLGPWVAMAGWLVAGLGMGTSFPRITTLVLAYSTRAEQGANSSALSISDAVGGASSTAIAGLVFGALAFVGGTQQFLGGFGVALVAALASVLVARRAGRPARARP</sequence>
<dbReference type="PROSITE" id="PS50850">
    <property type="entry name" value="MFS"/>
    <property type="match status" value="1"/>
</dbReference>
<reference evidence="8 9" key="1">
    <citation type="submission" date="2018-03" db="EMBL/GenBank/DDBJ databases">
        <title>Genome assembly of novel Miniimonas species PCH200.</title>
        <authorList>
            <person name="Thakur V."/>
            <person name="Kumar V."/>
            <person name="Singh D."/>
        </authorList>
    </citation>
    <scope>NUCLEOTIDE SEQUENCE [LARGE SCALE GENOMIC DNA]</scope>
    <source>
        <strain evidence="8 9">PCH200</strain>
    </source>
</reference>
<evidence type="ECO:0000313" key="8">
    <source>
        <dbReference type="EMBL" id="PWD51714.1"/>
    </source>
</evidence>
<comment type="subcellular location">
    <subcellularLocation>
        <location evidence="1">Cell membrane</location>
        <topology evidence="1">Multi-pass membrane protein</topology>
    </subcellularLocation>
</comment>
<dbReference type="InterPro" id="IPR020846">
    <property type="entry name" value="MFS_dom"/>
</dbReference>
<feature type="transmembrane region" description="Helical" evidence="6">
    <location>
        <begin position="143"/>
        <end position="165"/>
    </location>
</feature>
<dbReference type="PRINTS" id="PR01036">
    <property type="entry name" value="TCRTETB"/>
</dbReference>
<dbReference type="GO" id="GO:0005886">
    <property type="term" value="C:plasma membrane"/>
    <property type="evidence" value="ECO:0007669"/>
    <property type="project" value="UniProtKB-SubCell"/>
</dbReference>
<feature type="transmembrane region" description="Helical" evidence="6">
    <location>
        <begin position="21"/>
        <end position="46"/>
    </location>
</feature>
<keyword evidence="4 6" id="KW-0472">Membrane</keyword>
<feature type="transmembrane region" description="Helical" evidence="6">
    <location>
        <begin position="455"/>
        <end position="473"/>
    </location>
</feature>
<evidence type="ECO:0000256" key="4">
    <source>
        <dbReference type="ARBA" id="ARBA00023136"/>
    </source>
</evidence>
<dbReference type="Gene3D" id="1.20.1250.20">
    <property type="entry name" value="MFS general substrate transporter like domains"/>
    <property type="match status" value="2"/>
</dbReference>
<evidence type="ECO:0000256" key="6">
    <source>
        <dbReference type="SAM" id="Phobius"/>
    </source>
</evidence>
<feature type="transmembrane region" description="Helical" evidence="6">
    <location>
        <begin position="84"/>
        <end position="104"/>
    </location>
</feature>
<accession>A0A2U1ZXL8</accession>
<feature type="transmembrane region" description="Helical" evidence="6">
    <location>
        <begin position="236"/>
        <end position="255"/>
    </location>
</feature>
<dbReference type="GO" id="GO:0022857">
    <property type="term" value="F:transmembrane transporter activity"/>
    <property type="evidence" value="ECO:0007669"/>
    <property type="project" value="InterPro"/>
</dbReference>
<name>A0A2U1ZXL8_9MICO</name>
<dbReference type="EMBL" id="PYHR01000002">
    <property type="protein sequence ID" value="PWD51714.1"/>
    <property type="molecule type" value="Genomic_DNA"/>
</dbReference>
<dbReference type="InterPro" id="IPR036259">
    <property type="entry name" value="MFS_trans_sf"/>
</dbReference>
<keyword evidence="2 6" id="KW-0812">Transmembrane</keyword>
<organism evidence="8 9">
    <name type="scientific">Serinibacter arcticus</name>
    <dbReference type="NCBI Taxonomy" id="1655435"/>
    <lineage>
        <taxon>Bacteria</taxon>
        <taxon>Bacillati</taxon>
        <taxon>Actinomycetota</taxon>
        <taxon>Actinomycetes</taxon>
        <taxon>Micrococcales</taxon>
        <taxon>Beutenbergiaceae</taxon>
        <taxon>Serinibacter</taxon>
    </lineage>
</organism>
<dbReference type="PANTHER" id="PTHR23501:SF154">
    <property type="entry name" value="MULTIDRUG-EFFLUX TRANSPORTER RV1634-RELATED"/>
    <property type="match status" value="1"/>
</dbReference>
<feature type="transmembrane region" description="Helical" evidence="6">
    <location>
        <begin position="329"/>
        <end position="346"/>
    </location>
</feature>
<dbReference type="Proteomes" id="UP000245166">
    <property type="component" value="Unassembled WGS sequence"/>
</dbReference>
<feature type="transmembrane region" description="Helical" evidence="6">
    <location>
        <begin position="384"/>
        <end position="411"/>
    </location>
</feature>
<comment type="caution">
    <text evidence="8">The sequence shown here is derived from an EMBL/GenBank/DDBJ whole genome shotgun (WGS) entry which is preliminary data.</text>
</comment>
<feature type="domain" description="Major facilitator superfamily (MFS) profile" evidence="7">
    <location>
        <begin position="20"/>
        <end position="477"/>
    </location>
</feature>
<evidence type="ECO:0000313" key="9">
    <source>
        <dbReference type="Proteomes" id="UP000245166"/>
    </source>
</evidence>
<dbReference type="SUPFAM" id="SSF103473">
    <property type="entry name" value="MFS general substrate transporter"/>
    <property type="match status" value="1"/>
</dbReference>
<feature type="transmembrane region" description="Helical" evidence="6">
    <location>
        <begin position="358"/>
        <end position="378"/>
    </location>
</feature>